<dbReference type="GO" id="GO:0003712">
    <property type="term" value="F:transcription coregulator activity"/>
    <property type="evidence" value="ECO:0007669"/>
    <property type="project" value="InterPro"/>
</dbReference>
<evidence type="ECO:0000313" key="9">
    <source>
        <dbReference type="EMBL" id="KOB66131.1"/>
    </source>
</evidence>
<protein>
    <recommendedName>
        <fullName evidence="3">Mediator of RNA polymerase II transcription subunit 22</fullName>
    </recommendedName>
    <alternativeName>
        <fullName evidence="8">Mediator complex subunit 22</fullName>
    </alternativeName>
</protein>
<dbReference type="InterPro" id="IPR009332">
    <property type="entry name" value="Med22"/>
</dbReference>
<evidence type="ECO:0000313" key="10">
    <source>
        <dbReference type="Proteomes" id="UP000037510"/>
    </source>
</evidence>
<evidence type="ECO:0000256" key="7">
    <source>
        <dbReference type="ARBA" id="ARBA00025687"/>
    </source>
</evidence>
<comment type="caution">
    <text evidence="9">The sequence shown here is derived from an EMBL/GenBank/DDBJ whole genome shotgun (WGS) entry which is preliminary data.</text>
</comment>
<comment type="function">
    <text evidence="7">Component of the Mediator complex, a coactivator involved in the regulated transcription of nearly all RNA polymerase II-dependent genes. Mediator functions as a bridge to convey information from gene-specific regulatory proteins to the basal RNA polymerase II transcription machinery. Mediator is recruited to promoters by direct interactions with regulatory proteins and serves as a scaffold for the assembly of a functional preinitiation complex with RNA polymerase II and the general transcription factors.</text>
</comment>
<comment type="similarity">
    <text evidence="2">Belongs to the Mediator complex subunit 22 family.</text>
</comment>
<evidence type="ECO:0000256" key="6">
    <source>
        <dbReference type="ARBA" id="ARBA00023242"/>
    </source>
</evidence>
<dbReference type="GO" id="GO:0016592">
    <property type="term" value="C:mediator complex"/>
    <property type="evidence" value="ECO:0007669"/>
    <property type="project" value="InterPro"/>
</dbReference>
<dbReference type="Pfam" id="PF06179">
    <property type="entry name" value="Med22"/>
    <property type="match status" value="1"/>
</dbReference>
<gene>
    <name evidence="9" type="ORF">OBRU01_22560</name>
</gene>
<comment type="subcellular location">
    <subcellularLocation>
        <location evidence="1">Nucleus</location>
    </subcellularLocation>
</comment>
<evidence type="ECO:0000256" key="1">
    <source>
        <dbReference type="ARBA" id="ARBA00004123"/>
    </source>
</evidence>
<keyword evidence="5" id="KW-0804">Transcription</keyword>
<accession>A0A0L7KSU2</accession>
<evidence type="ECO:0000256" key="4">
    <source>
        <dbReference type="ARBA" id="ARBA00023015"/>
    </source>
</evidence>
<reference evidence="9 10" key="1">
    <citation type="journal article" date="2015" name="Genome Biol. Evol.">
        <title>The genome of winter moth (Operophtera brumata) provides a genomic perspective on sexual dimorphism and phenology.</title>
        <authorList>
            <person name="Derks M.F."/>
            <person name="Smit S."/>
            <person name="Salis L."/>
            <person name="Schijlen E."/>
            <person name="Bossers A."/>
            <person name="Mateman C."/>
            <person name="Pijl A.S."/>
            <person name="de Ridder D."/>
            <person name="Groenen M.A."/>
            <person name="Visser M.E."/>
            <person name="Megens H.J."/>
        </authorList>
    </citation>
    <scope>NUCLEOTIDE SEQUENCE [LARGE SCALE GENOMIC DNA]</scope>
    <source>
        <strain evidence="9">WM2013NL</strain>
        <tissue evidence="9">Head and thorax</tissue>
    </source>
</reference>
<dbReference type="Proteomes" id="UP000037510">
    <property type="component" value="Unassembled WGS sequence"/>
</dbReference>
<keyword evidence="4" id="KW-0805">Transcription regulation</keyword>
<evidence type="ECO:0000256" key="5">
    <source>
        <dbReference type="ARBA" id="ARBA00023163"/>
    </source>
</evidence>
<evidence type="ECO:0000256" key="8">
    <source>
        <dbReference type="ARBA" id="ARBA00031962"/>
    </source>
</evidence>
<dbReference type="PANTHER" id="PTHR12434:SF6">
    <property type="entry name" value="MEDIATOR OF RNA POLYMERASE II TRANSCRIPTION SUBUNIT 22"/>
    <property type="match status" value="1"/>
</dbReference>
<keyword evidence="6" id="KW-0539">Nucleus</keyword>
<organism evidence="9 10">
    <name type="scientific">Operophtera brumata</name>
    <name type="common">Winter moth</name>
    <name type="synonym">Phalaena brumata</name>
    <dbReference type="NCBI Taxonomy" id="104452"/>
    <lineage>
        <taxon>Eukaryota</taxon>
        <taxon>Metazoa</taxon>
        <taxon>Ecdysozoa</taxon>
        <taxon>Arthropoda</taxon>
        <taxon>Hexapoda</taxon>
        <taxon>Insecta</taxon>
        <taxon>Pterygota</taxon>
        <taxon>Neoptera</taxon>
        <taxon>Endopterygota</taxon>
        <taxon>Lepidoptera</taxon>
        <taxon>Glossata</taxon>
        <taxon>Ditrysia</taxon>
        <taxon>Geometroidea</taxon>
        <taxon>Geometridae</taxon>
        <taxon>Larentiinae</taxon>
        <taxon>Operophtera</taxon>
    </lineage>
</organism>
<dbReference type="GO" id="GO:0006357">
    <property type="term" value="P:regulation of transcription by RNA polymerase II"/>
    <property type="evidence" value="ECO:0007669"/>
    <property type="project" value="InterPro"/>
</dbReference>
<sequence>MQRNLPQNKEALLKSYTTRLKEDIKSMLENFEVRAGESLMKLVSDIKQYLILNDFPSVNEAIAQNSKLFRTKQQECDQKLMSLRDDIAADLYDLEDEYFTSIYK</sequence>
<proteinExistence type="inferred from homology"/>
<name>A0A0L7KSU2_OPEBR</name>
<dbReference type="EMBL" id="JTDY01006294">
    <property type="protein sequence ID" value="KOB66131.1"/>
    <property type="molecule type" value="Genomic_DNA"/>
</dbReference>
<keyword evidence="10" id="KW-1185">Reference proteome</keyword>
<evidence type="ECO:0000256" key="2">
    <source>
        <dbReference type="ARBA" id="ARBA00005942"/>
    </source>
</evidence>
<dbReference type="STRING" id="104452.A0A0L7KSU2"/>
<dbReference type="PANTHER" id="PTHR12434">
    <property type="entry name" value="MEDIATOR OF RNA POLYMERASE II TRANSCRIPTION SUBUNIT 22"/>
    <property type="match status" value="1"/>
</dbReference>
<dbReference type="AlphaFoldDB" id="A0A0L7KSU2"/>
<evidence type="ECO:0000256" key="3">
    <source>
        <dbReference type="ARBA" id="ARBA00019695"/>
    </source>
</evidence>